<organism evidence="2">
    <name type="scientific">marine sediment metagenome</name>
    <dbReference type="NCBI Taxonomy" id="412755"/>
    <lineage>
        <taxon>unclassified sequences</taxon>
        <taxon>metagenomes</taxon>
        <taxon>ecological metagenomes</taxon>
    </lineage>
</organism>
<comment type="caution">
    <text evidence="2">The sequence shown here is derived from an EMBL/GenBank/DDBJ whole genome shotgun (WGS) entry which is preliminary data.</text>
</comment>
<keyword evidence="1" id="KW-0472">Membrane</keyword>
<keyword evidence="1" id="KW-0812">Transmembrane</keyword>
<accession>X1HJK6</accession>
<dbReference type="EMBL" id="BARU01027037">
    <property type="protein sequence ID" value="GAH69672.1"/>
    <property type="molecule type" value="Genomic_DNA"/>
</dbReference>
<feature type="non-terminal residue" evidence="2">
    <location>
        <position position="1"/>
    </location>
</feature>
<sequence>GLIDFTLAIILAIAGLIATPFGAWGTKKIKNEDVARRLIGIISISLGTFTLIRIFS</sequence>
<feature type="transmembrane region" description="Helical" evidence="1">
    <location>
        <begin position="6"/>
        <end position="26"/>
    </location>
</feature>
<gene>
    <name evidence="2" type="ORF">S03H2_43353</name>
</gene>
<evidence type="ECO:0000256" key="1">
    <source>
        <dbReference type="SAM" id="Phobius"/>
    </source>
</evidence>
<dbReference type="AlphaFoldDB" id="X1HJK6"/>
<name>X1HJK6_9ZZZZ</name>
<protein>
    <submittedName>
        <fullName evidence="2">Uncharacterized protein</fullName>
    </submittedName>
</protein>
<proteinExistence type="predicted"/>
<feature type="transmembrane region" description="Helical" evidence="1">
    <location>
        <begin position="38"/>
        <end position="55"/>
    </location>
</feature>
<reference evidence="2" key="1">
    <citation type="journal article" date="2014" name="Front. Microbiol.">
        <title>High frequency of phylogenetically diverse reductive dehalogenase-homologous genes in deep subseafloor sedimentary metagenomes.</title>
        <authorList>
            <person name="Kawai M."/>
            <person name="Futagami T."/>
            <person name="Toyoda A."/>
            <person name="Takaki Y."/>
            <person name="Nishi S."/>
            <person name="Hori S."/>
            <person name="Arai W."/>
            <person name="Tsubouchi T."/>
            <person name="Morono Y."/>
            <person name="Uchiyama I."/>
            <person name="Ito T."/>
            <person name="Fujiyama A."/>
            <person name="Inagaki F."/>
            <person name="Takami H."/>
        </authorList>
    </citation>
    <scope>NUCLEOTIDE SEQUENCE</scope>
    <source>
        <strain evidence="2">Expedition CK06-06</strain>
    </source>
</reference>
<evidence type="ECO:0000313" key="2">
    <source>
        <dbReference type="EMBL" id="GAH69672.1"/>
    </source>
</evidence>
<keyword evidence="1" id="KW-1133">Transmembrane helix</keyword>